<evidence type="ECO:0000313" key="2">
    <source>
        <dbReference type="Proteomes" id="UP000308886"/>
    </source>
</evidence>
<sequence length="736" mass="82363">MNKSFISALLILCTLPCTAQTTNKAKQSTTDTLGVHSNVELGEVVVKSQRQLIKNEIDRTTYNVQADEESKVKTVMDMLRKVPLVTVDGQDNIQVNGSSDFKIFKNGRPDPTMTKNPKEVLKAMPATMVKRIEVITEPGARYDAEGISAILNIVMMDNSRFGGIVGSVSTGMNDHYDPHANGYITAQTGKLILSANYGYQHQGEAMSSSTSESETYYKDSGNTMHDTSRSNNKGDIHYGNLEASLDLDTLNLLTLSVSGFAYDIGVNSFGNHRMSDPLGNTLYAYDARTWSNGGFRYLDFSTRFDYQHKTHVKDEVLTFSYLMSLENNKSPLSYEYSNAINLPVSYTGYDNFSKQKFAEHTFQLDWVRPFAKHHKFETGAKYIFRRNKSDNSQTFYGNTPPTSTLFNHDTHVAALYLQYLLHLGRWSAMAGLRYEYSRVSADYPDGSAEGFSKNISDLVPSATVKYKISDSDNIKLSYSAGISRPGISYLNPAVTESVTNISYGNSSLNSSRRHTLGLTYQHTGAKFTYNVAPFLRYCNSGIGGIKYTDGDKIVSTYANNLKSIAYGTRLYVQWTIIDGTSFNINGQVGKNIHENENMQLKISKWSAYYYGNLRQKLPWKLFFALGGGGNVGKSPNSVYGYYSSNYNYYYLSLQRSFLKDDRLTVNLSANNPFGSKYSDFKSYVTQGDYLSESHNYGPRRSCRLSLSYRFGKLNASVKKADRSISNDDVEGGVSKK</sequence>
<accession>A0AC61QPT9</accession>
<name>A0AC61QPT9_9BACT</name>
<keyword evidence="2" id="KW-1185">Reference proteome</keyword>
<proteinExistence type="predicted"/>
<keyword evidence="1" id="KW-0675">Receptor</keyword>
<organism evidence="1 2">
    <name type="scientific">Palleniella muris</name>
    <dbReference type="NCBI Taxonomy" id="3038145"/>
    <lineage>
        <taxon>Bacteria</taxon>
        <taxon>Pseudomonadati</taxon>
        <taxon>Bacteroidota</taxon>
        <taxon>Bacteroidia</taxon>
        <taxon>Bacteroidales</taxon>
        <taxon>Prevotellaceae</taxon>
        <taxon>Palleniella</taxon>
    </lineage>
</organism>
<dbReference type="EMBL" id="SRZC01000014">
    <property type="protein sequence ID" value="TGX81703.1"/>
    <property type="molecule type" value="Genomic_DNA"/>
</dbReference>
<evidence type="ECO:0000313" key="1">
    <source>
        <dbReference type="EMBL" id="TGX81703.1"/>
    </source>
</evidence>
<protein>
    <submittedName>
        <fullName evidence="1">TonB-dependent receptor</fullName>
    </submittedName>
</protein>
<reference evidence="1" key="1">
    <citation type="submission" date="2019-04" db="EMBL/GenBank/DDBJ databases">
        <title>Microbes associate with the intestines of laboratory mice.</title>
        <authorList>
            <person name="Navarre W."/>
            <person name="Wong E."/>
            <person name="Huang K."/>
            <person name="Tropini C."/>
            <person name="Ng K."/>
            <person name="Yu B."/>
        </authorList>
    </citation>
    <scope>NUCLEOTIDE SEQUENCE</scope>
    <source>
        <strain evidence="1">NM73_A23</strain>
    </source>
</reference>
<comment type="caution">
    <text evidence="1">The sequence shown here is derived from an EMBL/GenBank/DDBJ whole genome shotgun (WGS) entry which is preliminary data.</text>
</comment>
<dbReference type="Proteomes" id="UP000308886">
    <property type="component" value="Unassembled WGS sequence"/>
</dbReference>
<gene>
    <name evidence="1" type="ORF">E5358_09225</name>
</gene>